<reference evidence="5" key="1">
    <citation type="submission" date="2016-10" db="EMBL/GenBank/DDBJ databases">
        <authorList>
            <person name="Varghese N."/>
            <person name="Submissions S."/>
        </authorList>
    </citation>
    <scope>NUCLEOTIDE SEQUENCE [LARGE SCALE GENOMIC DNA]</scope>
    <source>
        <strain evidence="5">DSM 9751</strain>
    </source>
</reference>
<dbReference type="SUPFAM" id="SSF51445">
    <property type="entry name" value="(Trans)glycosidases"/>
    <property type="match status" value="1"/>
</dbReference>
<organism evidence="4 5">
    <name type="scientific">Pseudomonas saponiphila</name>
    <dbReference type="NCBI Taxonomy" id="556534"/>
    <lineage>
        <taxon>Bacteria</taxon>
        <taxon>Pseudomonadati</taxon>
        <taxon>Pseudomonadota</taxon>
        <taxon>Gammaproteobacteria</taxon>
        <taxon>Pseudomonadales</taxon>
        <taxon>Pseudomonadaceae</taxon>
        <taxon>Pseudomonas</taxon>
    </lineage>
</organism>
<accession>A0A1H4XIY4</accession>
<dbReference type="AlphaFoldDB" id="A0A1H4XIY4"/>
<keyword evidence="1" id="KW-0119">Carbohydrate metabolism</keyword>
<proteinExistence type="predicted"/>
<protein>
    <submittedName>
        <fullName evidence="4">Spore germination protein YaaH</fullName>
    </submittedName>
</protein>
<dbReference type="RefSeq" id="WP_092320101.1">
    <property type="nucleotide sequence ID" value="NZ_FNTJ01000002.1"/>
</dbReference>
<name>A0A1H4XIY4_9PSED</name>
<evidence type="ECO:0000256" key="1">
    <source>
        <dbReference type="ARBA" id="ARBA00023326"/>
    </source>
</evidence>
<dbReference type="Proteomes" id="UP000198982">
    <property type="component" value="Unassembled WGS sequence"/>
</dbReference>
<dbReference type="PROSITE" id="PS51910">
    <property type="entry name" value="GH18_2"/>
    <property type="match status" value="1"/>
</dbReference>
<dbReference type="InterPro" id="IPR029070">
    <property type="entry name" value="Chitinase_insertion_sf"/>
</dbReference>
<keyword evidence="5" id="KW-1185">Reference proteome</keyword>
<dbReference type="InterPro" id="IPR011583">
    <property type="entry name" value="Chitinase_II/V-like_cat"/>
</dbReference>
<dbReference type="GO" id="GO:0000272">
    <property type="term" value="P:polysaccharide catabolic process"/>
    <property type="evidence" value="ECO:0007669"/>
    <property type="project" value="UniProtKB-KW"/>
</dbReference>
<dbReference type="Gene3D" id="3.10.50.10">
    <property type="match status" value="1"/>
</dbReference>
<keyword evidence="1" id="KW-0624">Polysaccharide degradation</keyword>
<dbReference type="InterPro" id="IPR001223">
    <property type="entry name" value="Glyco_hydro18_cat"/>
</dbReference>
<dbReference type="Pfam" id="PF00704">
    <property type="entry name" value="Glyco_hydro_18"/>
    <property type="match status" value="1"/>
</dbReference>
<evidence type="ECO:0000313" key="5">
    <source>
        <dbReference type="Proteomes" id="UP000198982"/>
    </source>
</evidence>
<feature type="chain" id="PRO_5011581798" evidence="2">
    <location>
        <begin position="36"/>
        <end position="383"/>
    </location>
</feature>
<dbReference type="GO" id="GO:0008061">
    <property type="term" value="F:chitin binding"/>
    <property type="evidence" value="ECO:0007669"/>
    <property type="project" value="InterPro"/>
</dbReference>
<feature type="domain" description="GH18" evidence="3">
    <location>
        <begin position="37"/>
        <end position="374"/>
    </location>
</feature>
<gene>
    <name evidence="4" type="ORF">SAMN05216178_6019</name>
</gene>
<dbReference type="PANTHER" id="PTHR46066:SF2">
    <property type="entry name" value="CHITINASE DOMAIN-CONTAINING PROTEIN 1"/>
    <property type="match status" value="1"/>
</dbReference>
<keyword evidence="2" id="KW-0732">Signal</keyword>
<dbReference type="SMART" id="SM00636">
    <property type="entry name" value="Glyco_18"/>
    <property type="match status" value="1"/>
</dbReference>
<dbReference type="EMBL" id="FNTJ01000002">
    <property type="protein sequence ID" value="SED05465.1"/>
    <property type="molecule type" value="Genomic_DNA"/>
</dbReference>
<sequence>MNPGISSPASKRGVRFLLQTLIAGCSLLLAAVAHAGPFVLAYTDGQVEASYSNLQAFHRNLSAVGLGSVYGLTVTGQLHQEGMNPTSANIIRFAQSKSLPLYPTVSDYNQGIADFDPAISHSIVNDKTLSAGSIKQLVTLAKEGGFAGINLDFEQVEPRNAKAFSAYVKALGNALHASGKKLIISVPPKSSDREPEYLQGYDYKALGAAVDYFQVMTYDQVGPGWSSGGFHDEVWPGPGSGADWQQALLGYAVSRVAPSKVLAGLPAYGQDYSIGNRVHWSAYQEVITEHRAVIHRDAASATPYATWGPVRTFADGVEWTPERAQPVLWYDDAASIQSKTALVAKLGLGGTSVWAMGYENAEFWTALQAGLKAGGELLPAGRE</sequence>
<dbReference type="Gene3D" id="3.20.20.80">
    <property type="entry name" value="Glycosidases"/>
    <property type="match status" value="1"/>
</dbReference>
<dbReference type="PANTHER" id="PTHR46066">
    <property type="entry name" value="CHITINASE DOMAIN-CONTAINING PROTEIN 1 FAMILY MEMBER"/>
    <property type="match status" value="1"/>
</dbReference>
<feature type="signal peptide" evidence="2">
    <location>
        <begin position="1"/>
        <end position="35"/>
    </location>
</feature>
<evidence type="ECO:0000256" key="2">
    <source>
        <dbReference type="SAM" id="SignalP"/>
    </source>
</evidence>
<dbReference type="InterPro" id="IPR017853">
    <property type="entry name" value="GH"/>
</dbReference>
<evidence type="ECO:0000259" key="3">
    <source>
        <dbReference type="PROSITE" id="PS51910"/>
    </source>
</evidence>
<evidence type="ECO:0000313" key="4">
    <source>
        <dbReference type="EMBL" id="SED05465.1"/>
    </source>
</evidence>